<dbReference type="GO" id="GO:0008233">
    <property type="term" value="F:peptidase activity"/>
    <property type="evidence" value="ECO:0007669"/>
    <property type="project" value="UniProtKB-KW"/>
</dbReference>
<evidence type="ECO:0000256" key="2">
    <source>
        <dbReference type="ARBA" id="ARBA00022692"/>
    </source>
</evidence>
<dbReference type="InterPro" id="IPR056739">
    <property type="entry name" value="NfeD_membrane"/>
</dbReference>
<gene>
    <name evidence="9" type="ORF">Nkreftii_002869</name>
</gene>
<accession>A0A7S8FFW7</accession>
<feature type="domain" description="NfeD1b N-terminal" evidence="8">
    <location>
        <begin position="50"/>
        <end position="241"/>
    </location>
</feature>
<evidence type="ECO:0000313" key="10">
    <source>
        <dbReference type="Proteomes" id="UP000593737"/>
    </source>
</evidence>
<dbReference type="SUPFAM" id="SSF52096">
    <property type="entry name" value="ClpP/crotonase"/>
    <property type="match status" value="1"/>
</dbReference>
<dbReference type="Pfam" id="PF25145">
    <property type="entry name" value="NfeD1b_N"/>
    <property type="match status" value="1"/>
</dbReference>
<dbReference type="EMBL" id="CP047423">
    <property type="protein sequence ID" value="QPD05095.1"/>
    <property type="molecule type" value="Genomic_DNA"/>
</dbReference>
<feature type="domain" description="NfeD-like C-terminal" evidence="6">
    <location>
        <begin position="415"/>
        <end position="467"/>
    </location>
</feature>
<sequence>MMTRGEKESRQVMRARLFRPVLRALHLAAIGILVPLMLGAVPVAPREGSVVYVIPVDGVIDLGLAPFVERVLDEAAAAGAAAVILEIDTFGGRVDAAVQIRDALLRAKVKTVAFINKRAISAGALISLAAETIVMAEGGTIGAATPVQIGLPGAPAQPVEEKTVSYMRKEFRATAESRNRPPELAEAMVDADVEISGVIEKGKLLTLTTEEALQQKFVDFRADTLEAVLKTLNLSEAEVRRAEETWAESLVRVLTHPVVSSILIAVGMLGIIVEIQSPGFGVGGAFGLTSLALFLWGHWLVRLAGWEEVLLIGIGLILLLVEVFVIPGFGIFGALGIAALLGGFGLSLVGAGATWAVVLYAVGQVIAAMLLAVVLALALLRVVPRLPFGRKLILDTELPAAGGYASQPDSDSRWLGTSGTAASTLRPAGVAHFDHERVDVVTEGEYIEAGAPIEVLRVEGNRIVVRRLASDGERSES</sequence>
<name>A0A7S8FFW7_9BACT</name>
<dbReference type="PANTHER" id="PTHR33507">
    <property type="entry name" value="INNER MEMBRANE PROTEIN YBBJ"/>
    <property type="match status" value="1"/>
</dbReference>
<dbReference type="InterPro" id="IPR029045">
    <property type="entry name" value="ClpP/crotonase-like_dom_sf"/>
</dbReference>
<dbReference type="InterPro" id="IPR052165">
    <property type="entry name" value="Membrane_assoc_protease"/>
</dbReference>
<feature type="domain" description="NfeD integral membrane" evidence="7">
    <location>
        <begin position="259"/>
        <end position="374"/>
    </location>
</feature>
<feature type="transmembrane region" description="Helical" evidence="5">
    <location>
        <begin position="250"/>
        <end position="273"/>
    </location>
</feature>
<dbReference type="Gene3D" id="2.40.50.140">
    <property type="entry name" value="Nucleic acid-binding proteins"/>
    <property type="match status" value="1"/>
</dbReference>
<evidence type="ECO:0000259" key="8">
    <source>
        <dbReference type="Pfam" id="PF25145"/>
    </source>
</evidence>
<dbReference type="CDD" id="cd07021">
    <property type="entry name" value="Clp_protease_NfeD_like"/>
    <property type="match status" value="1"/>
</dbReference>
<evidence type="ECO:0000256" key="1">
    <source>
        <dbReference type="ARBA" id="ARBA00004141"/>
    </source>
</evidence>
<evidence type="ECO:0000256" key="3">
    <source>
        <dbReference type="ARBA" id="ARBA00022989"/>
    </source>
</evidence>
<dbReference type="AlphaFoldDB" id="A0A7S8FFW7"/>
<dbReference type="InterPro" id="IPR056738">
    <property type="entry name" value="NfeD1b_N"/>
</dbReference>
<feature type="transmembrane region" description="Helical" evidence="5">
    <location>
        <begin position="309"/>
        <end position="341"/>
    </location>
</feature>
<dbReference type="Gene3D" id="3.90.226.10">
    <property type="entry name" value="2-enoyl-CoA Hydratase, Chain A, domain 1"/>
    <property type="match status" value="1"/>
</dbReference>
<evidence type="ECO:0000313" key="9">
    <source>
        <dbReference type="EMBL" id="QPD05095.1"/>
    </source>
</evidence>
<proteinExistence type="predicted"/>
<evidence type="ECO:0000256" key="5">
    <source>
        <dbReference type="SAM" id="Phobius"/>
    </source>
</evidence>
<dbReference type="GO" id="GO:0005886">
    <property type="term" value="C:plasma membrane"/>
    <property type="evidence" value="ECO:0007669"/>
    <property type="project" value="TreeGrafter"/>
</dbReference>
<feature type="transmembrane region" description="Helical" evidence="5">
    <location>
        <begin position="353"/>
        <end position="380"/>
    </location>
</feature>
<comment type="subcellular location">
    <subcellularLocation>
        <location evidence="1">Membrane</location>
        <topology evidence="1">Multi-pass membrane protein</topology>
    </subcellularLocation>
</comment>
<dbReference type="Pfam" id="PF01957">
    <property type="entry name" value="NfeD"/>
    <property type="match status" value="1"/>
</dbReference>
<dbReference type="Pfam" id="PF24961">
    <property type="entry name" value="NfeD_membrane"/>
    <property type="match status" value="1"/>
</dbReference>
<feature type="transmembrane region" description="Helical" evidence="5">
    <location>
        <begin position="279"/>
        <end position="297"/>
    </location>
</feature>
<evidence type="ECO:0000259" key="6">
    <source>
        <dbReference type="Pfam" id="PF01957"/>
    </source>
</evidence>
<dbReference type="GO" id="GO:0006508">
    <property type="term" value="P:proteolysis"/>
    <property type="evidence" value="ECO:0007669"/>
    <property type="project" value="UniProtKB-KW"/>
</dbReference>
<dbReference type="PANTHER" id="PTHR33507:SF3">
    <property type="entry name" value="INNER MEMBRANE PROTEIN YBBJ"/>
    <property type="match status" value="1"/>
</dbReference>
<protein>
    <submittedName>
        <fullName evidence="9">Membrane-bound serine protease</fullName>
    </submittedName>
</protein>
<dbReference type="Proteomes" id="UP000593737">
    <property type="component" value="Chromosome"/>
</dbReference>
<evidence type="ECO:0000259" key="7">
    <source>
        <dbReference type="Pfam" id="PF24961"/>
    </source>
</evidence>
<dbReference type="InterPro" id="IPR012340">
    <property type="entry name" value="NA-bd_OB-fold"/>
</dbReference>
<organism evidence="9 10">
    <name type="scientific">Candidatus Nitrospira kreftii</name>
    <dbReference type="NCBI Taxonomy" id="2652173"/>
    <lineage>
        <taxon>Bacteria</taxon>
        <taxon>Pseudomonadati</taxon>
        <taxon>Nitrospirota</taxon>
        <taxon>Nitrospiria</taxon>
        <taxon>Nitrospirales</taxon>
        <taxon>Nitrospiraceae</taxon>
        <taxon>Nitrospira</taxon>
    </lineage>
</organism>
<keyword evidence="2 5" id="KW-0812">Transmembrane</keyword>
<keyword evidence="9" id="KW-0645">Protease</keyword>
<feature type="transmembrane region" description="Helical" evidence="5">
    <location>
        <begin position="21"/>
        <end position="44"/>
    </location>
</feature>
<keyword evidence="3 5" id="KW-1133">Transmembrane helix</keyword>
<keyword evidence="9" id="KW-0378">Hydrolase</keyword>
<dbReference type="KEGG" id="nkf:Nkreftii_002869"/>
<reference evidence="9 10" key="1">
    <citation type="journal article" date="2020" name="ISME J.">
        <title>Enrichment and physiological characterization of a novel comammox Nitrospira indicates ammonium inhibition of complete nitrification.</title>
        <authorList>
            <person name="Sakoula D."/>
            <person name="Koch H."/>
            <person name="Frank J."/>
            <person name="Jetten M.S.M."/>
            <person name="van Kessel M.A.H.J."/>
            <person name="Lucker S."/>
        </authorList>
    </citation>
    <scope>NUCLEOTIDE SEQUENCE [LARGE SCALE GENOMIC DNA]</scope>
    <source>
        <strain evidence="9">Comreactor17</strain>
    </source>
</reference>
<keyword evidence="4 5" id="KW-0472">Membrane</keyword>
<evidence type="ECO:0000256" key="4">
    <source>
        <dbReference type="ARBA" id="ARBA00023136"/>
    </source>
</evidence>
<dbReference type="InterPro" id="IPR002810">
    <property type="entry name" value="NfeD-like_C"/>
</dbReference>